<name>A0AAV5TNR4_9BILA</name>
<feature type="non-terminal residue" evidence="2">
    <location>
        <position position="283"/>
    </location>
</feature>
<dbReference type="Proteomes" id="UP001432027">
    <property type="component" value="Unassembled WGS sequence"/>
</dbReference>
<feature type="non-terminal residue" evidence="2">
    <location>
        <position position="1"/>
    </location>
</feature>
<dbReference type="InterPro" id="IPR019429">
    <property type="entry name" value="7TM_GPCR_serpentine_rcpt_Sri"/>
</dbReference>
<dbReference type="PANTHER" id="PTHR45830:SF15">
    <property type="entry name" value="SERPENTINE RECEPTOR, CLASS I"/>
    <property type="match status" value="1"/>
</dbReference>
<feature type="transmembrane region" description="Helical" evidence="1">
    <location>
        <begin position="145"/>
        <end position="166"/>
    </location>
</feature>
<keyword evidence="1" id="KW-1133">Transmembrane helix</keyword>
<sequence>RRSRSRSVLQSSIDFILEFLHIRKRLGSIKPRVSMTAFTCIVSAWQQTKPLSIEFTKCFVILKTVILLYDIHLCIFFIAFPLFPCQGLFMNGIGVYLGMKTHATLVINLTILSAISAWYTCCLFQRYQSILPSYLPFKLQRSEMYLGYVLINLMMLINPLLLGVTIKNDEMRQLTQLANSPMSWLLSTPSFKIYTDDNSPLLAPLHFPLTVITFVLNTAISLFFSYHTNRVMKTRKDQISASTVTMNNQVVKNIQFQSNITTIGMVTPFVFWTISMFFQFVAS</sequence>
<keyword evidence="1" id="KW-0472">Membrane</keyword>
<proteinExistence type="predicted"/>
<dbReference type="AlphaFoldDB" id="A0AAV5TNR4"/>
<feature type="transmembrane region" description="Helical" evidence="1">
    <location>
        <begin position="103"/>
        <end position="124"/>
    </location>
</feature>
<keyword evidence="3" id="KW-1185">Reference proteome</keyword>
<feature type="transmembrane region" description="Helical" evidence="1">
    <location>
        <begin position="262"/>
        <end position="282"/>
    </location>
</feature>
<evidence type="ECO:0008006" key="4">
    <source>
        <dbReference type="Google" id="ProtNLM"/>
    </source>
</evidence>
<dbReference type="Pfam" id="PF10327">
    <property type="entry name" value="7TM_GPCR_Sri"/>
    <property type="match status" value="1"/>
</dbReference>
<dbReference type="EMBL" id="BTSX01000004">
    <property type="protein sequence ID" value="GMS95895.1"/>
    <property type="molecule type" value="Genomic_DNA"/>
</dbReference>
<evidence type="ECO:0000313" key="3">
    <source>
        <dbReference type="Proteomes" id="UP001432027"/>
    </source>
</evidence>
<protein>
    <recommendedName>
        <fullName evidence="4">G protein-coupled receptor</fullName>
    </recommendedName>
</protein>
<dbReference type="PANTHER" id="PTHR45830">
    <property type="entry name" value="SERPENTINE RECEPTOR, CLASS I"/>
    <property type="match status" value="1"/>
</dbReference>
<evidence type="ECO:0000256" key="1">
    <source>
        <dbReference type="SAM" id="Phobius"/>
    </source>
</evidence>
<accession>A0AAV5TNR4</accession>
<feature type="transmembrane region" description="Helical" evidence="1">
    <location>
        <begin position="59"/>
        <end position="83"/>
    </location>
</feature>
<organism evidence="2 3">
    <name type="scientific">Pristionchus entomophagus</name>
    <dbReference type="NCBI Taxonomy" id="358040"/>
    <lineage>
        <taxon>Eukaryota</taxon>
        <taxon>Metazoa</taxon>
        <taxon>Ecdysozoa</taxon>
        <taxon>Nematoda</taxon>
        <taxon>Chromadorea</taxon>
        <taxon>Rhabditida</taxon>
        <taxon>Rhabditina</taxon>
        <taxon>Diplogasteromorpha</taxon>
        <taxon>Diplogasteroidea</taxon>
        <taxon>Neodiplogasteridae</taxon>
        <taxon>Pristionchus</taxon>
    </lineage>
</organism>
<keyword evidence="1" id="KW-0812">Transmembrane</keyword>
<feature type="transmembrane region" description="Helical" evidence="1">
    <location>
        <begin position="205"/>
        <end position="226"/>
    </location>
</feature>
<reference evidence="2" key="1">
    <citation type="submission" date="2023-10" db="EMBL/GenBank/DDBJ databases">
        <title>Genome assembly of Pristionchus species.</title>
        <authorList>
            <person name="Yoshida K."/>
            <person name="Sommer R.J."/>
        </authorList>
    </citation>
    <scope>NUCLEOTIDE SEQUENCE</scope>
    <source>
        <strain evidence="2">RS0144</strain>
    </source>
</reference>
<gene>
    <name evidence="2" type="ORF">PENTCL1PPCAC_18070</name>
</gene>
<evidence type="ECO:0000313" key="2">
    <source>
        <dbReference type="EMBL" id="GMS95895.1"/>
    </source>
</evidence>
<comment type="caution">
    <text evidence="2">The sequence shown here is derived from an EMBL/GenBank/DDBJ whole genome shotgun (WGS) entry which is preliminary data.</text>
</comment>